<gene>
    <name evidence="2" type="ORF">J7337_013870</name>
</gene>
<dbReference type="GeneID" id="68321726"/>
<dbReference type="KEGG" id="fmu:J7337_013870"/>
<dbReference type="RefSeq" id="XP_044673731.1">
    <property type="nucleotide sequence ID" value="XM_044831345.1"/>
</dbReference>
<accession>A0A9P8D3R2</accession>
<name>A0A9P8D3R2_9HYPO</name>
<dbReference type="AlphaFoldDB" id="A0A9P8D3R2"/>
<sequence>MADERDDSAALDVEDTPWAPTSTSSIPDNILECHQRLESDVAGPYFVPLKLEPRIFESIRPQLNDLFRRCDYDADVGIVTLRMPSKIHDDFATEFGLVLQKMIDDILRAVPNAPRITDRQSRLVKLWEHDKAKKGRECYPDGQFKDDRASKPGLVYEVGYSQTGESLEKVAKDYIVGTKGAINTVICFNLKYKEGTVEAVCDLEPTAFQDSNGRMVNGDKLVKLRLTDMAKEKYSDDYPLAPIYVPFTELSRILDFAKAQPEGSSP</sequence>
<evidence type="ECO:0000313" key="3">
    <source>
        <dbReference type="Proteomes" id="UP000827133"/>
    </source>
</evidence>
<feature type="region of interest" description="Disordered" evidence="1">
    <location>
        <begin position="1"/>
        <end position="25"/>
    </location>
</feature>
<comment type="caution">
    <text evidence="2">The sequence shown here is derived from an EMBL/GenBank/DDBJ whole genome shotgun (WGS) entry which is preliminary data.</text>
</comment>
<evidence type="ECO:0000256" key="1">
    <source>
        <dbReference type="SAM" id="MobiDB-lite"/>
    </source>
</evidence>
<keyword evidence="3" id="KW-1185">Reference proteome</keyword>
<evidence type="ECO:0000313" key="2">
    <source>
        <dbReference type="EMBL" id="KAG9494731.1"/>
    </source>
</evidence>
<organism evidence="2 3">
    <name type="scientific">Fusarium musae</name>
    <dbReference type="NCBI Taxonomy" id="1042133"/>
    <lineage>
        <taxon>Eukaryota</taxon>
        <taxon>Fungi</taxon>
        <taxon>Dikarya</taxon>
        <taxon>Ascomycota</taxon>
        <taxon>Pezizomycotina</taxon>
        <taxon>Sordariomycetes</taxon>
        <taxon>Hypocreomycetidae</taxon>
        <taxon>Hypocreales</taxon>
        <taxon>Nectriaceae</taxon>
        <taxon>Fusarium</taxon>
    </lineage>
</organism>
<protein>
    <submittedName>
        <fullName evidence="2">Uncharacterized protein</fullName>
    </submittedName>
</protein>
<dbReference type="EMBL" id="JAHBCI010000012">
    <property type="protein sequence ID" value="KAG9494731.1"/>
    <property type="molecule type" value="Genomic_DNA"/>
</dbReference>
<reference evidence="2" key="1">
    <citation type="journal article" date="2021" name="Mol. Plant Microbe Interact.">
        <title>Telomere to telomere genome assembly of Fusarium musae F31, causal agent of crown rot disease of banana.</title>
        <authorList>
            <person name="Degradi L."/>
            <person name="Tava V."/>
            <person name="Kunova A."/>
            <person name="Cortesi P."/>
            <person name="Saracchi M."/>
            <person name="Pasquali M."/>
        </authorList>
    </citation>
    <scope>NUCLEOTIDE SEQUENCE</scope>
    <source>
        <strain evidence="2">F31</strain>
    </source>
</reference>
<dbReference type="Proteomes" id="UP000827133">
    <property type="component" value="Unassembled WGS sequence"/>
</dbReference>
<proteinExistence type="predicted"/>